<feature type="region of interest" description="Disordered" evidence="1">
    <location>
        <begin position="49"/>
        <end position="643"/>
    </location>
</feature>
<evidence type="ECO:0000313" key="2">
    <source>
        <dbReference type="EMBL" id="POR35352.1"/>
    </source>
</evidence>
<feature type="compositionally biased region" description="Low complexity" evidence="1">
    <location>
        <begin position="231"/>
        <end position="242"/>
    </location>
</feature>
<dbReference type="EMBL" id="PKSG01000449">
    <property type="protein sequence ID" value="POR35352.1"/>
    <property type="molecule type" value="Genomic_DNA"/>
</dbReference>
<keyword evidence="3" id="KW-1185">Reference proteome</keyword>
<feature type="compositionally biased region" description="Pro residues" evidence="1">
    <location>
        <begin position="535"/>
        <end position="554"/>
    </location>
</feature>
<sequence length="643" mass="66263">MARQQQQQRHQRLRPRGHGASFPPPLFAAELEAAPLPGTVAAPDGGVAFEMCGESASPKRPGDETRRRPAQATDADIPAQANPWPFYLEETRAGGTETTVDEETGNEEAGTKASDTASANPWPYHGPPLGEDGPSATVYPQAVRPASTGHVKDGTTPIERAKEPREGVEGDECAEPQSNDRPSGPEASTAADYPAPLKLTRPHGTATSTLASTSAPAYKPYSPPPDGDGAGQDAPAGPSADGTTTLAYRPYRPPEQHPAGAVGTAPHHFHVPQKQEAKMSSPAAPTQVAVAAATASPPTQRPATASPHPSAASPSVENVSVAPNTAHSPRPPSAASAAGPPQVQYAPRPQYPCQPYPHGISPYASPSPPVPGMAPVSPMQGYSAPPLQAPSPANSSYHVPQPTYASTPASTASSPYQTQPEHAPPPPPPPQTHHAMSDPTIPPQTSPLSPPPPFSYGGMPRPGSQPPQHSPHHPPPAPYPSPYPTQPTYGYGPEGKALPAQGMHSAPPLPPRLAPGQFGPFPMGFGAGPANAVAYPPPPKTMYTPGPHPPPLPPRSGSGNLFKWLGKTSQVLESKLEAVLQGPPGPPHRPAYGPPPPSLPTRGPPGPPGPPYQGGPPPPGWYPGGQWPPGGGGPGQGGTRRYA</sequence>
<gene>
    <name evidence="2" type="ORF">TPAR_04450</name>
</gene>
<feature type="compositionally biased region" description="Basic and acidic residues" evidence="1">
    <location>
        <begin position="159"/>
        <end position="168"/>
    </location>
</feature>
<dbReference type="Proteomes" id="UP000237481">
    <property type="component" value="Unassembled WGS sequence"/>
</dbReference>
<feature type="compositionally biased region" description="Polar residues" evidence="1">
    <location>
        <begin position="316"/>
        <end position="325"/>
    </location>
</feature>
<dbReference type="OrthoDB" id="4928119at2759"/>
<accession>A0A2S4KYU5</accession>
<organism evidence="2 3">
    <name type="scientific">Tolypocladium paradoxum</name>
    <dbReference type="NCBI Taxonomy" id="94208"/>
    <lineage>
        <taxon>Eukaryota</taxon>
        <taxon>Fungi</taxon>
        <taxon>Dikarya</taxon>
        <taxon>Ascomycota</taxon>
        <taxon>Pezizomycotina</taxon>
        <taxon>Sordariomycetes</taxon>
        <taxon>Hypocreomycetidae</taxon>
        <taxon>Hypocreales</taxon>
        <taxon>Ophiocordycipitaceae</taxon>
        <taxon>Tolypocladium</taxon>
    </lineage>
</organism>
<feature type="compositionally biased region" description="Gly residues" evidence="1">
    <location>
        <begin position="627"/>
        <end position="643"/>
    </location>
</feature>
<feature type="compositionally biased region" description="Low complexity" evidence="1">
    <location>
        <begin position="514"/>
        <end position="532"/>
    </location>
</feature>
<comment type="caution">
    <text evidence="2">The sequence shown here is derived from an EMBL/GenBank/DDBJ whole genome shotgun (WGS) entry which is preliminary data.</text>
</comment>
<proteinExistence type="predicted"/>
<feature type="compositionally biased region" description="Pro residues" evidence="1">
    <location>
        <begin position="440"/>
        <end position="454"/>
    </location>
</feature>
<feature type="compositionally biased region" description="Low complexity" evidence="1">
    <location>
        <begin position="280"/>
        <end position="315"/>
    </location>
</feature>
<feature type="region of interest" description="Disordered" evidence="1">
    <location>
        <begin position="1"/>
        <end position="25"/>
    </location>
</feature>
<evidence type="ECO:0000313" key="3">
    <source>
        <dbReference type="Proteomes" id="UP000237481"/>
    </source>
</evidence>
<dbReference type="AlphaFoldDB" id="A0A2S4KYU5"/>
<feature type="compositionally biased region" description="Low complexity" evidence="1">
    <location>
        <begin position="205"/>
        <end position="220"/>
    </location>
</feature>
<dbReference type="STRING" id="94208.A0A2S4KYU5"/>
<feature type="compositionally biased region" description="Pro residues" evidence="1">
    <location>
        <begin position="463"/>
        <end position="485"/>
    </location>
</feature>
<name>A0A2S4KYU5_9HYPO</name>
<reference evidence="2 3" key="1">
    <citation type="submission" date="2018-01" db="EMBL/GenBank/DDBJ databases">
        <title>Harnessing the power of phylogenomics to disentangle the directionality and signatures of interkingdom host jumping in the parasitic fungal genus Tolypocladium.</title>
        <authorList>
            <person name="Quandt C.A."/>
            <person name="Patterson W."/>
            <person name="Spatafora J.W."/>
        </authorList>
    </citation>
    <scope>NUCLEOTIDE SEQUENCE [LARGE SCALE GENOMIC DNA]</scope>
    <source>
        <strain evidence="2 3">NRBC 100945</strain>
    </source>
</reference>
<feature type="compositionally biased region" description="Pro residues" evidence="1">
    <location>
        <begin position="422"/>
        <end position="431"/>
    </location>
</feature>
<protein>
    <submittedName>
        <fullName evidence="2">Uncharacterized protein</fullName>
    </submittedName>
</protein>
<feature type="compositionally biased region" description="Pro residues" evidence="1">
    <location>
        <begin position="583"/>
        <end position="621"/>
    </location>
</feature>
<evidence type="ECO:0000256" key="1">
    <source>
        <dbReference type="SAM" id="MobiDB-lite"/>
    </source>
</evidence>
<feature type="compositionally biased region" description="Low complexity" evidence="1">
    <location>
        <begin position="400"/>
        <end position="418"/>
    </location>
</feature>